<dbReference type="InterPro" id="IPR012933">
    <property type="entry name" value="HicA_mRNA_interferase"/>
</dbReference>
<dbReference type="GO" id="GO:0004519">
    <property type="term" value="F:endonuclease activity"/>
    <property type="evidence" value="ECO:0007669"/>
    <property type="project" value="UniProtKB-KW"/>
</dbReference>
<evidence type="ECO:0000256" key="4">
    <source>
        <dbReference type="ARBA" id="ARBA00022759"/>
    </source>
</evidence>
<dbReference type="KEGG" id="nhl:Nhal_2263"/>
<dbReference type="SUPFAM" id="SSF54786">
    <property type="entry name" value="YcfA/nrd intein domain"/>
    <property type="match status" value="1"/>
</dbReference>
<evidence type="ECO:0000313" key="8">
    <source>
        <dbReference type="EMBL" id="ADE15351.1"/>
    </source>
</evidence>
<dbReference type="InterPro" id="IPR038570">
    <property type="entry name" value="HicA_sf"/>
</dbReference>
<keyword evidence="9" id="KW-1185">Reference proteome</keyword>
<dbReference type="OrthoDB" id="9181824at2"/>
<dbReference type="HOGENOM" id="CLU_2619274_0_0_6"/>
<name>D5BV01_NITHN</name>
<evidence type="ECO:0000256" key="5">
    <source>
        <dbReference type="ARBA" id="ARBA00022801"/>
    </source>
</evidence>
<keyword evidence="6" id="KW-0694">RNA-binding</keyword>
<organism evidence="8 9">
    <name type="scientific">Nitrosococcus halophilus (strain Nc4)</name>
    <dbReference type="NCBI Taxonomy" id="472759"/>
    <lineage>
        <taxon>Bacteria</taxon>
        <taxon>Pseudomonadati</taxon>
        <taxon>Pseudomonadota</taxon>
        <taxon>Gammaproteobacteria</taxon>
        <taxon>Chromatiales</taxon>
        <taxon>Chromatiaceae</taxon>
        <taxon>Nitrosococcus</taxon>
    </lineage>
</organism>
<gene>
    <name evidence="8" type="ordered locus">Nhal_2263</name>
</gene>
<evidence type="ECO:0000256" key="6">
    <source>
        <dbReference type="ARBA" id="ARBA00022884"/>
    </source>
</evidence>
<protein>
    <submittedName>
        <fullName evidence="8">YcfA family protein</fullName>
    </submittedName>
</protein>
<reference evidence="9" key="1">
    <citation type="submission" date="2010-04" db="EMBL/GenBank/DDBJ databases">
        <title>Complete genome sequence of Nitrosococcus halophilus Nc4, a salt-adapted, aerobic obligate ammonia-oxidizing sulfur purple bacterium.</title>
        <authorList>
            <consortium name="US DOE Joint Genome Institute"/>
            <person name="Campbell M.A."/>
            <person name="Malfatti S.A."/>
            <person name="Chain P.S.G."/>
            <person name="Heidelberg J.F."/>
            <person name="Ward B.B."/>
            <person name="Klotz M.G."/>
        </authorList>
    </citation>
    <scope>NUCLEOTIDE SEQUENCE [LARGE SCALE GENOMIC DNA]</scope>
    <source>
        <strain evidence="9">Nc4</strain>
    </source>
</reference>
<proteinExistence type="inferred from homology"/>
<dbReference type="RefSeq" id="WP_013033213.1">
    <property type="nucleotide sequence ID" value="NC_013960.1"/>
</dbReference>
<dbReference type="GO" id="GO:0003729">
    <property type="term" value="F:mRNA binding"/>
    <property type="evidence" value="ECO:0007669"/>
    <property type="project" value="InterPro"/>
</dbReference>
<dbReference type="Pfam" id="PF07927">
    <property type="entry name" value="HicA_toxin"/>
    <property type="match status" value="1"/>
</dbReference>
<sequence length="91" mass="10552">MGWRWRPLECREVKQILKNLGFEPRPRKGTSHEQWVKYSEKVLHKVTVDCPKAPFGPDLIKSMASQAGVSKREFYRALNKKKKKTVGLNKG</sequence>
<keyword evidence="7" id="KW-0346">Stress response</keyword>
<keyword evidence="4" id="KW-0255">Endonuclease</keyword>
<keyword evidence="2" id="KW-1277">Toxin-antitoxin system</keyword>
<dbReference type="EMBL" id="CP001798">
    <property type="protein sequence ID" value="ADE15351.1"/>
    <property type="molecule type" value="Genomic_DNA"/>
</dbReference>
<evidence type="ECO:0000256" key="1">
    <source>
        <dbReference type="ARBA" id="ARBA00006620"/>
    </source>
</evidence>
<dbReference type="Proteomes" id="UP000001844">
    <property type="component" value="Chromosome"/>
</dbReference>
<dbReference type="eggNOG" id="COG1724">
    <property type="taxonomic scope" value="Bacteria"/>
</dbReference>
<evidence type="ECO:0000256" key="7">
    <source>
        <dbReference type="ARBA" id="ARBA00023016"/>
    </source>
</evidence>
<accession>D5BV01</accession>
<keyword evidence="5" id="KW-0378">Hydrolase</keyword>
<dbReference type="Gene3D" id="3.30.920.30">
    <property type="entry name" value="Hypothetical protein"/>
    <property type="match status" value="1"/>
</dbReference>
<dbReference type="GO" id="GO:0016787">
    <property type="term" value="F:hydrolase activity"/>
    <property type="evidence" value="ECO:0007669"/>
    <property type="project" value="UniProtKB-KW"/>
</dbReference>
<keyword evidence="3" id="KW-0540">Nuclease</keyword>
<comment type="similarity">
    <text evidence="1">Belongs to the HicA mRNA interferase family.</text>
</comment>
<dbReference type="AlphaFoldDB" id="D5BV01"/>
<evidence type="ECO:0000313" key="9">
    <source>
        <dbReference type="Proteomes" id="UP000001844"/>
    </source>
</evidence>
<evidence type="ECO:0000256" key="3">
    <source>
        <dbReference type="ARBA" id="ARBA00022722"/>
    </source>
</evidence>
<evidence type="ECO:0000256" key="2">
    <source>
        <dbReference type="ARBA" id="ARBA00022649"/>
    </source>
</evidence>